<evidence type="ECO:0000256" key="4">
    <source>
        <dbReference type="ARBA" id="ARBA00022692"/>
    </source>
</evidence>
<evidence type="ECO:0000313" key="11">
    <source>
        <dbReference type="Proteomes" id="UP000327294"/>
    </source>
</evidence>
<sequence>MTKALMRAPRAVEGKVADRGAKRPPARSRIMSRVLANGVPLLVVVVWYFAAQNQPEYLLPAPLEVAKSLKEMLIGNLADQTFISMVRIVLAVVIAMAIGAVLTLIAHLLPVVDGLFGSRLLPFVNAVPSVGWAILGVIWLGVSDGAVVFVVVLILLPFSMVTLREGLRAIDPELREMGRSFTRRRYLVALKVELPLLFPYALAAARLSFSVGWKVAIIAEFFGAERGLGLVMNQARQNFQTETVFASILAVVTIVFVVDHLVFDPLGRLASRRSGTLVEERNN</sequence>
<dbReference type="PROSITE" id="PS50928">
    <property type="entry name" value="ABC_TM1"/>
    <property type="match status" value="1"/>
</dbReference>
<evidence type="ECO:0000256" key="8">
    <source>
        <dbReference type="SAM" id="MobiDB-lite"/>
    </source>
</evidence>
<dbReference type="GO" id="GO:0055085">
    <property type="term" value="P:transmembrane transport"/>
    <property type="evidence" value="ECO:0007669"/>
    <property type="project" value="InterPro"/>
</dbReference>
<dbReference type="AlphaFoldDB" id="A0A5P8JY68"/>
<feature type="domain" description="ABC transmembrane type-1" evidence="9">
    <location>
        <begin position="77"/>
        <end position="262"/>
    </location>
</feature>
<dbReference type="PANTHER" id="PTHR30151:SF0">
    <property type="entry name" value="ABC TRANSPORTER PERMEASE PROTEIN MJ0413-RELATED"/>
    <property type="match status" value="1"/>
</dbReference>
<dbReference type="InterPro" id="IPR035906">
    <property type="entry name" value="MetI-like_sf"/>
</dbReference>
<feature type="transmembrane region" description="Helical" evidence="7">
    <location>
        <begin position="146"/>
        <end position="165"/>
    </location>
</feature>
<organism evidence="10 11">
    <name type="scientific">Streptomyces phaeolivaceus</name>
    <dbReference type="NCBI Taxonomy" id="2653200"/>
    <lineage>
        <taxon>Bacteria</taxon>
        <taxon>Bacillati</taxon>
        <taxon>Actinomycetota</taxon>
        <taxon>Actinomycetes</taxon>
        <taxon>Kitasatosporales</taxon>
        <taxon>Streptomycetaceae</taxon>
        <taxon>Streptomyces</taxon>
    </lineage>
</organism>
<dbReference type="Gene3D" id="1.10.3720.10">
    <property type="entry name" value="MetI-like"/>
    <property type="match status" value="1"/>
</dbReference>
<feature type="transmembrane region" description="Helical" evidence="7">
    <location>
        <begin position="120"/>
        <end position="140"/>
    </location>
</feature>
<dbReference type="EMBL" id="CP045096">
    <property type="protein sequence ID" value="QFQ95650.1"/>
    <property type="molecule type" value="Genomic_DNA"/>
</dbReference>
<feature type="transmembrane region" description="Helical" evidence="7">
    <location>
        <begin position="244"/>
        <end position="263"/>
    </location>
</feature>
<evidence type="ECO:0000256" key="2">
    <source>
        <dbReference type="ARBA" id="ARBA00022448"/>
    </source>
</evidence>
<feature type="transmembrane region" description="Helical" evidence="7">
    <location>
        <begin position="186"/>
        <end position="205"/>
    </location>
</feature>
<comment type="similarity">
    <text evidence="7">Belongs to the binding-protein-dependent transport system permease family.</text>
</comment>
<reference evidence="10 11" key="1">
    <citation type="submission" date="2019-10" db="EMBL/GenBank/DDBJ databases">
        <title>Streptomyces sp. strain GY16 isolated from leaves of Broussonetia papyrifera.</title>
        <authorList>
            <person name="Mo P."/>
        </authorList>
    </citation>
    <scope>NUCLEOTIDE SEQUENCE [LARGE SCALE GENOMIC DNA]</scope>
    <source>
        <strain evidence="10 11">GY16</strain>
    </source>
</reference>
<gene>
    <name evidence="10" type="ORF">F9278_05010</name>
</gene>
<accession>A0A5P8JY68</accession>
<dbReference type="Proteomes" id="UP000327294">
    <property type="component" value="Chromosome"/>
</dbReference>
<protein>
    <submittedName>
        <fullName evidence="10">ABC transporter permease subunit</fullName>
    </submittedName>
</protein>
<proteinExistence type="inferred from homology"/>
<dbReference type="KEGG" id="sphv:F9278_05010"/>
<evidence type="ECO:0000259" key="9">
    <source>
        <dbReference type="PROSITE" id="PS50928"/>
    </source>
</evidence>
<feature type="transmembrane region" description="Helical" evidence="7">
    <location>
        <begin position="30"/>
        <end position="50"/>
    </location>
</feature>
<keyword evidence="5 7" id="KW-1133">Transmembrane helix</keyword>
<name>A0A5P8JY68_9ACTN</name>
<dbReference type="PANTHER" id="PTHR30151">
    <property type="entry name" value="ALKANE SULFONATE ABC TRANSPORTER-RELATED, MEMBRANE SUBUNIT"/>
    <property type="match status" value="1"/>
</dbReference>
<keyword evidence="4 7" id="KW-0812">Transmembrane</keyword>
<evidence type="ECO:0000256" key="7">
    <source>
        <dbReference type="RuleBase" id="RU363032"/>
    </source>
</evidence>
<feature type="compositionally biased region" description="Basic and acidic residues" evidence="8">
    <location>
        <begin position="10"/>
        <end position="20"/>
    </location>
</feature>
<dbReference type="SUPFAM" id="SSF161098">
    <property type="entry name" value="MetI-like"/>
    <property type="match status" value="1"/>
</dbReference>
<dbReference type="GO" id="GO:0005886">
    <property type="term" value="C:plasma membrane"/>
    <property type="evidence" value="ECO:0007669"/>
    <property type="project" value="UniProtKB-SubCell"/>
</dbReference>
<keyword evidence="6 7" id="KW-0472">Membrane</keyword>
<comment type="subcellular location">
    <subcellularLocation>
        <location evidence="1 7">Cell membrane</location>
        <topology evidence="1 7">Multi-pass membrane protein</topology>
    </subcellularLocation>
</comment>
<evidence type="ECO:0000256" key="3">
    <source>
        <dbReference type="ARBA" id="ARBA00022475"/>
    </source>
</evidence>
<keyword evidence="3" id="KW-1003">Cell membrane</keyword>
<evidence type="ECO:0000256" key="6">
    <source>
        <dbReference type="ARBA" id="ARBA00023136"/>
    </source>
</evidence>
<feature type="region of interest" description="Disordered" evidence="8">
    <location>
        <begin position="1"/>
        <end position="20"/>
    </location>
</feature>
<keyword evidence="11" id="KW-1185">Reference proteome</keyword>
<keyword evidence="2 7" id="KW-0813">Transport</keyword>
<feature type="transmembrane region" description="Helical" evidence="7">
    <location>
        <begin position="82"/>
        <end position="108"/>
    </location>
</feature>
<evidence type="ECO:0000256" key="5">
    <source>
        <dbReference type="ARBA" id="ARBA00022989"/>
    </source>
</evidence>
<evidence type="ECO:0000313" key="10">
    <source>
        <dbReference type="EMBL" id="QFQ95650.1"/>
    </source>
</evidence>
<evidence type="ECO:0000256" key="1">
    <source>
        <dbReference type="ARBA" id="ARBA00004651"/>
    </source>
</evidence>
<dbReference type="Pfam" id="PF00528">
    <property type="entry name" value="BPD_transp_1"/>
    <property type="match status" value="1"/>
</dbReference>
<dbReference type="InterPro" id="IPR000515">
    <property type="entry name" value="MetI-like"/>
</dbReference>